<feature type="repeat" description="PPR" evidence="2">
    <location>
        <begin position="500"/>
        <end position="534"/>
    </location>
</feature>
<dbReference type="PANTHER" id="PTHR47939">
    <property type="entry name" value="MEMBRANE-ASSOCIATED SALT-INDUCIBLE PROTEIN-LIKE"/>
    <property type="match status" value="1"/>
</dbReference>
<reference evidence="5" key="1">
    <citation type="submission" date="2022-10" db="EMBL/GenBank/DDBJ databases">
        <title>Tapping the CABI collections for fungal endophytes: first genome assemblies for Collariella, Neodidymelliopsis, Ascochyta clinopodiicola, Didymella pomorum, Didymosphaeria variabile, Neocosmospora piperis and Neocucurbitaria cava.</title>
        <authorList>
            <person name="Hill R."/>
        </authorList>
    </citation>
    <scope>NUCLEOTIDE SEQUENCE</scope>
    <source>
        <strain evidence="5">IMI 356815</strain>
    </source>
</reference>
<feature type="region of interest" description="Disordered" evidence="3">
    <location>
        <begin position="609"/>
        <end position="688"/>
    </location>
</feature>
<feature type="repeat" description="PPR" evidence="2">
    <location>
        <begin position="465"/>
        <end position="499"/>
    </location>
</feature>
<sequence>MPPRPFVNDALWRCLCPRWAQISGRSRTGLIGAAKRISTRPSIHSEPAKQSSRTYNNAATAPNTSFAPIGAFDNLPDAVGRHQRNTKHQNALEKNKRTTDFVRLSTEELYNRLRIDAAKGFHQEVMRMLNILIKDRRERPNLQMYTALLHSYVSPEWGTAGKIRKALEDMAVAGIELDARACECALEALAVHPDSFVRTDVLEYMRDRWWSPTSTAQSFVIAGLLRERCFEQALERLESMLKEGTRIEPWLWDKAIWMLLEFGEVEEAFYVLSLKRNISSNVDVSLSGSLWTQLLDVAGKRHIPEAASMIWYTHVVPGYLKPTTGTCLNILSAASRVGDVKLATDVFRVLAERNTVLNNHHYETLIQCYLAANDLPAALSVVLIMQDSNLKVREDELHPLFAYLSKDKERPMNAFMQLQDLEREGRKIPTAAVNICIAASIKLGDLTEAIEFYKALKSVAKAGPTTATFNELFRGCYRTGRKELAMYLANEMVELDLRPDRLTYDRLILTCIHAGDLDDAISYFEEMRTEGLVPRRKTHENLVELAFKAKDGRCVALLKWYKQAEYRVEARVATLERLIMKHFEEGEERKKDVTGDENGQDALDALQGERGEKGDQAPNKEKNPQDVLEASQKEMGSAERGTEAMTEAVQREEALEEPIHAFLEDSETQPQSQTQSPNSAVDYTKFHV</sequence>
<dbReference type="OrthoDB" id="747253at2759"/>
<feature type="compositionally biased region" description="Low complexity" evidence="3">
    <location>
        <begin position="668"/>
        <end position="677"/>
    </location>
</feature>
<keyword evidence="6" id="KW-1185">Reference proteome</keyword>
<dbReference type="InterPro" id="IPR011990">
    <property type="entry name" value="TPR-like_helical_dom_sf"/>
</dbReference>
<evidence type="ECO:0000256" key="3">
    <source>
        <dbReference type="SAM" id="MobiDB-lite"/>
    </source>
</evidence>
<feature type="compositionally biased region" description="Polar residues" evidence="3">
    <location>
        <begin position="48"/>
        <end position="62"/>
    </location>
</feature>
<evidence type="ECO:0000313" key="6">
    <source>
        <dbReference type="Proteomes" id="UP001140513"/>
    </source>
</evidence>
<dbReference type="InterPro" id="IPR002885">
    <property type="entry name" value="PPR_rpt"/>
</dbReference>
<organism evidence="5 6">
    <name type="scientific">Didymosphaeria variabile</name>
    <dbReference type="NCBI Taxonomy" id="1932322"/>
    <lineage>
        <taxon>Eukaryota</taxon>
        <taxon>Fungi</taxon>
        <taxon>Dikarya</taxon>
        <taxon>Ascomycota</taxon>
        <taxon>Pezizomycotina</taxon>
        <taxon>Dothideomycetes</taxon>
        <taxon>Pleosporomycetidae</taxon>
        <taxon>Pleosporales</taxon>
        <taxon>Massarineae</taxon>
        <taxon>Didymosphaeriaceae</taxon>
        <taxon>Didymosphaeria</taxon>
    </lineage>
</organism>
<feature type="compositionally biased region" description="Basic and acidic residues" evidence="3">
    <location>
        <begin position="609"/>
        <end position="624"/>
    </location>
</feature>
<dbReference type="Pfam" id="PF23276">
    <property type="entry name" value="TPR_24"/>
    <property type="match status" value="1"/>
</dbReference>
<proteinExistence type="predicted"/>
<dbReference type="GeneID" id="80908837"/>
<dbReference type="RefSeq" id="XP_056071351.1">
    <property type="nucleotide sequence ID" value="XM_056214084.1"/>
</dbReference>
<dbReference type="NCBIfam" id="TIGR00756">
    <property type="entry name" value="PPR"/>
    <property type="match status" value="1"/>
</dbReference>
<dbReference type="Pfam" id="PF13812">
    <property type="entry name" value="PPR_3"/>
    <property type="match status" value="1"/>
</dbReference>
<evidence type="ECO:0000256" key="2">
    <source>
        <dbReference type="PROSITE-ProRule" id="PRU00708"/>
    </source>
</evidence>
<dbReference type="Gene3D" id="1.25.40.10">
    <property type="entry name" value="Tetratricopeptide repeat domain"/>
    <property type="match status" value="2"/>
</dbReference>
<feature type="domain" description="Pentatricopeptide repeat-containing protein-mitochondrial" evidence="4">
    <location>
        <begin position="325"/>
        <end position="455"/>
    </location>
</feature>
<feature type="region of interest" description="Disordered" evidence="3">
    <location>
        <begin position="38"/>
        <end position="62"/>
    </location>
</feature>
<dbReference type="PROSITE" id="PS51375">
    <property type="entry name" value="PPR"/>
    <property type="match status" value="2"/>
</dbReference>
<name>A0A9W8XKJ4_9PLEO</name>
<accession>A0A9W8XKJ4</accession>
<evidence type="ECO:0000313" key="5">
    <source>
        <dbReference type="EMBL" id="KAJ4353577.1"/>
    </source>
</evidence>
<keyword evidence="1" id="KW-0677">Repeat</keyword>
<dbReference type="PANTHER" id="PTHR47939:SF13">
    <property type="entry name" value="OS03G0201400 PROTEIN"/>
    <property type="match status" value="1"/>
</dbReference>
<dbReference type="InterPro" id="IPR057027">
    <property type="entry name" value="TPR_mt"/>
</dbReference>
<feature type="compositionally biased region" description="Basic and acidic residues" evidence="3">
    <location>
        <begin position="649"/>
        <end position="663"/>
    </location>
</feature>
<gene>
    <name evidence="5" type="ORF">N0V89_005307</name>
</gene>
<evidence type="ECO:0000256" key="1">
    <source>
        <dbReference type="ARBA" id="ARBA00022737"/>
    </source>
</evidence>
<dbReference type="InterPro" id="IPR050667">
    <property type="entry name" value="PPR-containing_protein"/>
</dbReference>
<comment type="caution">
    <text evidence="5">The sequence shown here is derived from an EMBL/GenBank/DDBJ whole genome shotgun (WGS) entry which is preliminary data.</text>
</comment>
<protein>
    <recommendedName>
        <fullName evidence="4">Pentatricopeptide repeat-containing protein-mitochondrial domain-containing protein</fullName>
    </recommendedName>
</protein>
<dbReference type="EMBL" id="JAPEUX010000004">
    <property type="protein sequence ID" value="KAJ4353577.1"/>
    <property type="molecule type" value="Genomic_DNA"/>
</dbReference>
<dbReference type="AlphaFoldDB" id="A0A9W8XKJ4"/>
<dbReference type="Proteomes" id="UP001140513">
    <property type="component" value="Unassembled WGS sequence"/>
</dbReference>
<evidence type="ECO:0000259" key="4">
    <source>
        <dbReference type="Pfam" id="PF23276"/>
    </source>
</evidence>